<name>B7FRK0_PHATC</name>
<dbReference type="InParanoid" id="B7FRK0"/>
<dbReference type="EMBL" id="CM000605">
    <property type="protein sequence ID" value="EEC51518.1"/>
    <property type="molecule type" value="Genomic_DNA"/>
</dbReference>
<keyword evidence="2" id="KW-1133">Transmembrane helix</keyword>
<keyword evidence="2" id="KW-0812">Transmembrane</keyword>
<proteinExistence type="predicted"/>
<dbReference type="AlphaFoldDB" id="B7FRK0"/>
<dbReference type="PaxDb" id="2850-Phatr42518"/>
<gene>
    <name evidence="3" type="ORF">PHATRDRAFT_42518</name>
</gene>
<dbReference type="OrthoDB" id="36200at2759"/>
<feature type="compositionally biased region" description="Basic and acidic residues" evidence="1">
    <location>
        <begin position="75"/>
        <end position="88"/>
    </location>
</feature>
<keyword evidence="4" id="KW-1185">Reference proteome</keyword>
<evidence type="ECO:0000256" key="1">
    <source>
        <dbReference type="SAM" id="MobiDB-lite"/>
    </source>
</evidence>
<evidence type="ECO:0000256" key="2">
    <source>
        <dbReference type="SAM" id="Phobius"/>
    </source>
</evidence>
<feature type="transmembrane region" description="Helical" evidence="2">
    <location>
        <begin position="51"/>
        <end position="69"/>
    </location>
</feature>
<sequence>MCSDLGAASQGCAFFSAVGILFMSWVGILLIKQPFFVGGIDDVENAKGSAFGAAASFFFTFLISIMYMIKEGRRLDDHSDRPSRDGGARGDYGQLPAYRDYNDAVADLPETLSRGAVFT</sequence>
<dbReference type="KEGG" id="pti:PHATRDRAFT_42518"/>
<dbReference type="GeneID" id="7196066"/>
<feature type="transmembrane region" description="Helical" evidence="2">
    <location>
        <begin position="12"/>
        <end position="31"/>
    </location>
</feature>
<reference evidence="3 4" key="1">
    <citation type="journal article" date="2008" name="Nature">
        <title>The Phaeodactylum genome reveals the evolutionary history of diatom genomes.</title>
        <authorList>
            <person name="Bowler C."/>
            <person name="Allen A.E."/>
            <person name="Badger J.H."/>
            <person name="Grimwood J."/>
            <person name="Jabbari K."/>
            <person name="Kuo A."/>
            <person name="Maheswari U."/>
            <person name="Martens C."/>
            <person name="Maumus F."/>
            <person name="Otillar R.P."/>
            <person name="Rayko E."/>
            <person name="Salamov A."/>
            <person name="Vandepoele K."/>
            <person name="Beszteri B."/>
            <person name="Gruber A."/>
            <person name="Heijde M."/>
            <person name="Katinka M."/>
            <person name="Mock T."/>
            <person name="Valentin K."/>
            <person name="Verret F."/>
            <person name="Berges J.A."/>
            <person name="Brownlee C."/>
            <person name="Cadoret J.P."/>
            <person name="Chiovitti A."/>
            <person name="Choi C.J."/>
            <person name="Coesel S."/>
            <person name="De Martino A."/>
            <person name="Detter J.C."/>
            <person name="Durkin C."/>
            <person name="Falciatore A."/>
            <person name="Fournet J."/>
            <person name="Haruta M."/>
            <person name="Huysman M.J."/>
            <person name="Jenkins B.D."/>
            <person name="Jiroutova K."/>
            <person name="Jorgensen R.E."/>
            <person name="Joubert Y."/>
            <person name="Kaplan A."/>
            <person name="Kroger N."/>
            <person name="Kroth P.G."/>
            <person name="La Roche J."/>
            <person name="Lindquist E."/>
            <person name="Lommer M."/>
            <person name="Martin-Jezequel V."/>
            <person name="Lopez P.J."/>
            <person name="Lucas S."/>
            <person name="Mangogna M."/>
            <person name="McGinnis K."/>
            <person name="Medlin L.K."/>
            <person name="Montsant A."/>
            <person name="Oudot-Le Secq M.P."/>
            <person name="Napoli C."/>
            <person name="Obornik M."/>
            <person name="Parker M.S."/>
            <person name="Petit J.L."/>
            <person name="Porcel B.M."/>
            <person name="Poulsen N."/>
            <person name="Robison M."/>
            <person name="Rychlewski L."/>
            <person name="Rynearson T.A."/>
            <person name="Schmutz J."/>
            <person name="Shapiro H."/>
            <person name="Siaut M."/>
            <person name="Stanley M."/>
            <person name="Sussman M.R."/>
            <person name="Taylor A.R."/>
            <person name="Vardi A."/>
            <person name="von Dassow P."/>
            <person name="Vyverman W."/>
            <person name="Willis A."/>
            <person name="Wyrwicz L.S."/>
            <person name="Rokhsar D.S."/>
            <person name="Weissenbach J."/>
            <person name="Armbrust E.V."/>
            <person name="Green B.R."/>
            <person name="Van de Peer Y."/>
            <person name="Grigoriev I.V."/>
        </authorList>
    </citation>
    <scope>NUCLEOTIDE SEQUENCE [LARGE SCALE GENOMIC DNA]</scope>
    <source>
        <strain evidence="3 4">CCAP 1055/1</strain>
    </source>
</reference>
<dbReference type="Proteomes" id="UP000000759">
    <property type="component" value="Chromosome 1"/>
</dbReference>
<feature type="region of interest" description="Disordered" evidence="1">
    <location>
        <begin position="75"/>
        <end position="95"/>
    </location>
</feature>
<evidence type="ECO:0000313" key="4">
    <source>
        <dbReference type="Proteomes" id="UP000000759"/>
    </source>
</evidence>
<dbReference type="HOGENOM" id="CLU_2066024_0_0_1"/>
<keyword evidence="2" id="KW-0472">Membrane</keyword>
<reference evidence="4" key="2">
    <citation type="submission" date="2008-08" db="EMBL/GenBank/DDBJ databases">
        <authorList>
            <consortium name="Diatom Consortium"/>
            <person name="Grigoriev I."/>
            <person name="Grimwood J."/>
            <person name="Kuo A."/>
            <person name="Otillar R.P."/>
            <person name="Salamov A."/>
            <person name="Detter J.C."/>
            <person name="Lindquist E."/>
            <person name="Shapiro H."/>
            <person name="Lucas S."/>
            <person name="Glavina del Rio T."/>
            <person name="Pitluck S."/>
            <person name="Rokhsar D."/>
            <person name="Bowler C."/>
        </authorList>
    </citation>
    <scope>GENOME REANNOTATION</scope>
    <source>
        <strain evidence="4">CCAP 1055/1</strain>
    </source>
</reference>
<protein>
    <submittedName>
        <fullName evidence="3">Uncharacterized protein</fullName>
    </submittedName>
</protein>
<organism evidence="3 4">
    <name type="scientific">Phaeodactylum tricornutum (strain CCAP 1055/1)</name>
    <dbReference type="NCBI Taxonomy" id="556484"/>
    <lineage>
        <taxon>Eukaryota</taxon>
        <taxon>Sar</taxon>
        <taxon>Stramenopiles</taxon>
        <taxon>Ochrophyta</taxon>
        <taxon>Bacillariophyta</taxon>
        <taxon>Bacillariophyceae</taxon>
        <taxon>Bacillariophycidae</taxon>
        <taxon>Naviculales</taxon>
        <taxon>Phaeodactylaceae</taxon>
        <taxon>Phaeodactylum</taxon>
    </lineage>
</organism>
<accession>B7FRK0</accession>
<dbReference type="RefSeq" id="XP_002177055.1">
    <property type="nucleotide sequence ID" value="XM_002177019.1"/>
</dbReference>
<evidence type="ECO:0000313" key="3">
    <source>
        <dbReference type="EMBL" id="EEC51518.1"/>
    </source>
</evidence>